<dbReference type="EMBL" id="JAMTCK010000005">
    <property type="protein sequence ID" value="MCP2165429.1"/>
    <property type="molecule type" value="Genomic_DNA"/>
</dbReference>
<feature type="signal peptide" evidence="2">
    <location>
        <begin position="1"/>
        <end position="33"/>
    </location>
</feature>
<feature type="region of interest" description="Disordered" evidence="1">
    <location>
        <begin position="32"/>
        <end position="63"/>
    </location>
</feature>
<gene>
    <name evidence="3" type="ORF">LX83_002287</name>
</gene>
<dbReference type="InterPro" id="IPR024520">
    <property type="entry name" value="DUF3558"/>
</dbReference>
<feature type="chain" id="PRO_5042145068" description="DUF3558 domain-containing protein" evidence="2">
    <location>
        <begin position="34"/>
        <end position="202"/>
    </location>
</feature>
<evidence type="ECO:0008006" key="5">
    <source>
        <dbReference type="Google" id="ProtNLM"/>
    </source>
</evidence>
<keyword evidence="4" id="KW-1185">Reference proteome</keyword>
<evidence type="ECO:0000313" key="4">
    <source>
        <dbReference type="Proteomes" id="UP001206128"/>
    </source>
</evidence>
<accession>A0AAE3GDL9</accession>
<evidence type="ECO:0000256" key="1">
    <source>
        <dbReference type="SAM" id="MobiDB-lite"/>
    </source>
</evidence>
<sequence length="202" mass="21319">MRNHRRSVTGTAALLFPAMVLLLGCSTSTATTAQQSESMAPATPTTTPRPSLPPRPSDIPLDRLDPCKILTKDQRVTLNLDGQPAGYVDSSLGEAKACTIRGTGSGNVARLALVTVQGVDVWLDENAQVDAREAMVGEYPALVVRTPGMETACNVEVDVAEGQFLDVLFRDGGNATPTPRDQLCLGAQRVAEAAVSSLTTKK</sequence>
<evidence type="ECO:0000313" key="3">
    <source>
        <dbReference type="EMBL" id="MCP2165429.1"/>
    </source>
</evidence>
<evidence type="ECO:0000256" key="2">
    <source>
        <dbReference type="SAM" id="SignalP"/>
    </source>
</evidence>
<comment type="caution">
    <text evidence="3">The sequence shown here is derived from an EMBL/GenBank/DDBJ whole genome shotgun (WGS) entry which is preliminary data.</text>
</comment>
<dbReference type="Pfam" id="PF12079">
    <property type="entry name" value="DUF3558"/>
    <property type="match status" value="1"/>
</dbReference>
<organism evidence="3 4">
    <name type="scientific">Goodfellowiella coeruleoviolacea</name>
    <dbReference type="NCBI Taxonomy" id="334858"/>
    <lineage>
        <taxon>Bacteria</taxon>
        <taxon>Bacillati</taxon>
        <taxon>Actinomycetota</taxon>
        <taxon>Actinomycetes</taxon>
        <taxon>Pseudonocardiales</taxon>
        <taxon>Pseudonocardiaceae</taxon>
        <taxon>Goodfellowiella</taxon>
    </lineage>
</organism>
<proteinExistence type="predicted"/>
<keyword evidence="2" id="KW-0732">Signal</keyword>
<dbReference type="RefSeq" id="WP_253770252.1">
    <property type="nucleotide sequence ID" value="NZ_JAMTCK010000005.1"/>
</dbReference>
<dbReference type="Proteomes" id="UP001206128">
    <property type="component" value="Unassembled WGS sequence"/>
</dbReference>
<protein>
    <recommendedName>
        <fullName evidence="5">DUF3558 domain-containing protein</fullName>
    </recommendedName>
</protein>
<name>A0AAE3GDL9_9PSEU</name>
<dbReference type="PROSITE" id="PS51257">
    <property type="entry name" value="PROKAR_LIPOPROTEIN"/>
    <property type="match status" value="1"/>
</dbReference>
<feature type="compositionally biased region" description="Low complexity" evidence="1">
    <location>
        <begin position="32"/>
        <end position="49"/>
    </location>
</feature>
<dbReference type="AlphaFoldDB" id="A0AAE3GDL9"/>
<reference evidence="3" key="1">
    <citation type="submission" date="2022-06" db="EMBL/GenBank/DDBJ databases">
        <title>Genomic Encyclopedia of Archaeal and Bacterial Type Strains, Phase II (KMG-II): from individual species to whole genera.</title>
        <authorList>
            <person name="Goeker M."/>
        </authorList>
    </citation>
    <scope>NUCLEOTIDE SEQUENCE</scope>
    <source>
        <strain evidence="3">DSM 43935</strain>
    </source>
</reference>